<comment type="caution">
    <text evidence="2">The sequence shown here is derived from an EMBL/GenBank/DDBJ whole genome shotgun (WGS) entry which is preliminary data.</text>
</comment>
<dbReference type="GO" id="GO:0016747">
    <property type="term" value="F:acyltransferase activity, transferring groups other than amino-acyl groups"/>
    <property type="evidence" value="ECO:0007669"/>
    <property type="project" value="InterPro"/>
</dbReference>
<dbReference type="PANTHER" id="PTHR43610:SF1">
    <property type="entry name" value="N-ACETYLTRANSFERASE DOMAIN-CONTAINING PROTEIN"/>
    <property type="match status" value="1"/>
</dbReference>
<name>A0A933SEK5_UNCEI</name>
<gene>
    <name evidence="2" type="ORF">HZA61_16665</name>
</gene>
<evidence type="ECO:0000259" key="1">
    <source>
        <dbReference type="Pfam" id="PF13302"/>
    </source>
</evidence>
<proteinExistence type="predicted"/>
<dbReference type="Proteomes" id="UP000696931">
    <property type="component" value="Unassembled WGS sequence"/>
</dbReference>
<dbReference type="InterPro" id="IPR016181">
    <property type="entry name" value="Acyl_CoA_acyltransferase"/>
</dbReference>
<evidence type="ECO:0000313" key="3">
    <source>
        <dbReference type="Proteomes" id="UP000696931"/>
    </source>
</evidence>
<dbReference type="AlphaFoldDB" id="A0A933SEK5"/>
<evidence type="ECO:0000313" key="2">
    <source>
        <dbReference type="EMBL" id="MBI5171121.1"/>
    </source>
</evidence>
<dbReference type="Gene3D" id="3.40.630.30">
    <property type="match status" value="1"/>
</dbReference>
<protein>
    <submittedName>
        <fullName evidence="2">GNAT family N-acetyltransferase</fullName>
    </submittedName>
</protein>
<feature type="domain" description="N-acetyltransferase" evidence="1">
    <location>
        <begin position="18"/>
        <end position="157"/>
    </location>
</feature>
<dbReference type="Pfam" id="PF13302">
    <property type="entry name" value="Acetyltransf_3"/>
    <property type="match status" value="1"/>
</dbReference>
<dbReference type="PANTHER" id="PTHR43610">
    <property type="entry name" value="BLL6696 PROTEIN"/>
    <property type="match status" value="1"/>
</dbReference>
<reference evidence="2" key="1">
    <citation type="submission" date="2020-07" db="EMBL/GenBank/DDBJ databases">
        <title>Huge and variable diversity of episymbiotic CPR bacteria and DPANN archaea in groundwater ecosystems.</title>
        <authorList>
            <person name="He C.Y."/>
            <person name="Keren R."/>
            <person name="Whittaker M."/>
            <person name="Farag I.F."/>
            <person name="Doudna J."/>
            <person name="Cate J.H.D."/>
            <person name="Banfield J.F."/>
        </authorList>
    </citation>
    <scope>NUCLEOTIDE SEQUENCE</scope>
    <source>
        <strain evidence="2">NC_groundwater_1813_Pr3_B-0.1um_71_17</strain>
    </source>
</reference>
<organism evidence="2 3">
    <name type="scientific">Eiseniibacteriota bacterium</name>
    <dbReference type="NCBI Taxonomy" id="2212470"/>
    <lineage>
        <taxon>Bacteria</taxon>
        <taxon>Candidatus Eiseniibacteriota</taxon>
    </lineage>
</organism>
<dbReference type="SUPFAM" id="SSF55729">
    <property type="entry name" value="Acyl-CoA N-acyltransferases (Nat)"/>
    <property type="match status" value="1"/>
</dbReference>
<dbReference type="EMBL" id="JACRIW010000119">
    <property type="protein sequence ID" value="MBI5171121.1"/>
    <property type="molecule type" value="Genomic_DNA"/>
</dbReference>
<sequence length="200" mass="22575">MSGGVTPIGPVTLAGAHVRLEPLDLSKHWPGLLAIGLEPELWRFTASKCFDEGALRAYFETALEEQSRGVTVAFATTLAATGEVIGSTRFGNIVARHRRAEIGWTWLGLAHQRTRANTEAKYLMLRHAFESWGLMRVEFKTSSTNLKSQNAMRRLGLVEEGTFRKWMFNEDGTVRDTMWFSVVDDDWPTMKVRLEAMLAR</sequence>
<accession>A0A933SEK5</accession>
<dbReference type="InterPro" id="IPR000182">
    <property type="entry name" value="GNAT_dom"/>
</dbReference>